<proteinExistence type="predicted"/>
<gene>
    <name evidence="1" type="ORF">MM415B04255_0004</name>
</gene>
<accession>A0A6M3LG25</accession>
<sequence>MNWLNLIKEILIAITLLVGFGLLLVVGLKVSTHVCPTTPEITIPEIIIPPEPDFDIIIVIDGISFTIDIKDREVVGLSY</sequence>
<protein>
    <submittedName>
        <fullName evidence="1">Uncharacterized protein</fullName>
    </submittedName>
</protein>
<organism evidence="1">
    <name type="scientific">viral metagenome</name>
    <dbReference type="NCBI Taxonomy" id="1070528"/>
    <lineage>
        <taxon>unclassified sequences</taxon>
        <taxon>metagenomes</taxon>
        <taxon>organismal metagenomes</taxon>
    </lineage>
</organism>
<evidence type="ECO:0000313" key="1">
    <source>
        <dbReference type="EMBL" id="QJA93373.1"/>
    </source>
</evidence>
<reference evidence="1" key="1">
    <citation type="submission" date="2020-03" db="EMBL/GenBank/DDBJ databases">
        <title>The deep terrestrial virosphere.</title>
        <authorList>
            <person name="Holmfeldt K."/>
            <person name="Nilsson E."/>
            <person name="Simone D."/>
            <person name="Lopez-Fernandez M."/>
            <person name="Wu X."/>
            <person name="de Brujin I."/>
            <person name="Lundin D."/>
            <person name="Andersson A."/>
            <person name="Bertilsson S."/>
            <person name="Dopson M."/>
        </authorList>
    </citation>
    <scope>NUCLEOTIDE SEQUENCE</scope>
    <source>
        <strain evidence="1">MM415B04255</strain>
    </source>
</reference>
<name>A0A6M3LG25_9ZZZZ</name>
<dbReference type="EMBL" id="MT143144">
    <property type="protein sequence ID" value="QJA93373.1"/>
    <property type="molecule type" value="Genomic_DNA"/>
</dbReference>
<dbReference type="AlphaFoldDB" id="A0A6M3LG25"/>